<comment type="caution">
    <text evidence="2">The sequence shown here is derived from an EMBL/GenBank/DDBJ whole genome shotgun (WGS) entry which is preliminary data.</text>
</comment>
<proteinExistence type="predicted"/>
<gene>
    <name evidence="2" type="ORF">EWM62_09240</name>
</gene>
<dbReference type="GO" id="GO:0008270">
    <property type="term" value="F:zinc ion binding"/>
    <property type="evidence" value="ECO:0007669"/>
    <property type="project" value="InterPro"/>
</dbReference>
<dbReference type="AlphaFoldDB" id="A0A4Q5LNA4"/>
<dbReference type="Pfam" id="PF01844">
    <property type="entry name" value="HNH"/>
    <property type="match status" value="1"/>
</dbReference>
<dbReference type="GO" id="GO:0003676">
    <property type="term" value="F:nucleic acid binding"/>
    <property type="evidence" value="ECO:0007669"/>
    <property type="project" value="InterPro"/>
</dbReference>
<accession>A0A4Q5LNA4</accession>
<dbReference type="GO" id="GO:0004519">
    <property type="term" value="F:endonuclease activity"/>
    <property type="evidence" value="ECO:0007669"/>
    <property type="project" value="UniProtKB-KW"/>
</dbReference>
<reference evidence="2 3" key="1">
    <citation type="submission" date="2019-02" db="EMBL/GenBank/DDBJ databases">
        <title>Bacterial novel species Mucilaginibacter sp. 17JY9-4 isolated from soil.</title>
        <authorList>
            <person name="Jung H.-Y."/>
        </authorList>
    </citation>
    <scope>NUCLEOTIDE SEQUENCE [LARGE SCALE GENOMIC DNA]</scope>
    <source>
        <strain evidence="2 3">17JY9-4</strain>
    </source>
</reference>
<dbReference type="InterPro" id="IPR002711">
    <property type="entry name" value="HNH"/>
</dbReference>
<keyword evidence="2" id="KW-0378">Hydrolase</keyword>
<keyword evidence="2" id="KW-0255">Endonuclease</keyword>
<protein>
    <submittedName>
        <fullName evidence="2">HNH endonuclease</fullName>
    </submittedName>
</protein>
<keyword evidence="2" id="KW-0540">Nuclease</keyword>
<dbReference type="Gene3D" id="1.10.30.50">
    <property type="match status" value="1"/>
</dbReference>
<dbReference type="RefSeq" id="WP_129876365.1">
    <property type="nucleotide sequence ID" value="NZ_SEWG01000003.1"/>
</dbReference>
<evidence type="ECO:0000313" key="3">
    <source>
        <dbReference type="Proteomes" id="UP000293331"/>
    </source>
</evidence>
<dbReference type="OrthoDB" id="799835at2"/>
<dbReference type="Proteomes" id="UP000293331">
    <property type="component" value="Unassembled WGS sequence"/>
</dbReference>
<dbReference type="SMART" id="SM00507">
    <property type="entry name" value="HNHc"/>
    <property type="match status" value="1"/>
</dbReference>
<evidence type="ECO:0000313" key="2">
    <source>
        <dbReference type="EMBL" id="RYU90815.1"/>
    </source>
</evidence>
<keyword evidence="3" id="KW-1185">Reference proteome</keyword>
<evidence type="ECO:0000259" key="1">
    <source>
        <dbReference type="SMART" id="SM00507"/>
    </source>
</evidence>
<sequence>MICNKCGNDNWSTWRSSSSFKVYKYCKSCRQERAATYNQRKIEALGKHSNKQWLNKLDKFESCPGCNRKWSLIEPRADKRYKYVWTKDHIVPLNKGGSDSIDNIQPLCYRCNFGKR</sequence>
<dbReference type="CDD" id="cd00085">
    <property type="entry name" value="HNHc"/>
    <property type="match status" value="1"/>
</dbReference>
<dbReference type="EMBL" id="SEWG01000003">
    <property type="protein sequence ID" value="RYU90815.1"/>
    <property type="molecule type" value="Genomic_DNA"/>
</dbReference>
<organism evidence="2 3">
    <name type="scientific">Mucilaginibacter terrigena</name>
    <dbReference type="NCBI Taxonomy" id="2492395"/>
    <lineage>
        <taxon>Bacteria</taxon>
        <taxon>Pseudomonadati</taxon>
        <taxon>Bacteroidota</taxon>
        <taxon>Sphingobacteriia</taxon>
        <taxon>Sphingobacteriales</taxon>
        <taxon>Sphingobacteriaceae</taxon>
        <taxon>Mucilaginibacter</taxon>
    </lineage>
</organism>
<feature type="domain" description="HNH nuclease" evidence="1">
    <location>
        <begin position="49"/>
        <end position="113"/>
    </location>
</feature>
<name>A0A4Q5LNA4_9SPHI</name>
<dbReference type="InterPro" id="IPR003615">
    <property type="entry name" value="HNH_nuc"/>
</dbReference>